<feature type="transmembrane region" description="Helical" evidence="2">
    <location>
        <begin position="149"/>
        <end position="170"/>
    </location>
</feature>
<evidence type="ECO:0000313" key="3">
    <source>
        <dbReference type="EMBL" id="OOR30813.1"/>
    </source>
</evidence>
<accession>A0A1S9V8K9</accession>
<evidence type="ECO:0000256" key="2">
    <source>
        <dbReference type="SAM" id="Phobius"/>
    </source>
</evidence>
<reference evidence="3 4" key="1">
    <citation type="submission" date="2017-01" db="EMBL/GenBank/DDBJ databases">
        <title>Bacillus cereus isolates.</title>
        <authorList>
            <person name="Beno S.M."/>
        </authorList>
    </citation>
    <scope>NUCLEOTIDE SEQUENCE [LARGE SCALE GENOMIC DNA]</scope>
    <source>
        <strain evidence="3 4">FSL M7-1219</strain>
    </source>
</reference>
<evidence type="ECO:0000313" key="4">
    <source>
        <dbReference type="Proteomes" id="UP000191124"/>
    </source>
</evidence>
<organism evidence="3 4">
    <name type="scientific">Bacillus cereus</name>
    <dbReference type="NCBI Taxonomy" id="1396"/>
    <lineage>
        <taxon>Bacteria</taxon>
        <taxon>Bacillati</taxon>
        <taxon>Bacillota</taxon>
        <taxon>Bacilli</taxon>
        <taxon>Bacillales</taxon>
        <taxon>Bacillaceae</taxon>
        <taxon>Bacillus</taxon>
        <taxon>Bacillus cereus group</taxon>
    </lineage>
</organism>
<dbReference type="EMBL" id="MUAL01000004">
    <property type="protein sequence ID" value="OOR30813.1"/>
    <property type="molecule type" value="Genomic_DNA"/>
</dbReference>
<dbReference type="Proteomes" id="UP000191124">
    <property type="component" value="Unassembled WGS sequence"/>
</dbReference>
<feature type="transmembrane region" description="Helical" evidence="2">
    <location>
        <begin position="55"/>
        <end position="73"/>
    </location>
</feature>
<protein>
    <submittedName>
        <fullName evidence="3">Uncharacterized protein</fullName>
    </submittedName>
</protein>
<comment type="caution">
    <text evidence="3">The sequence shown here is derived from an EMBL/GenBank/DDBJ whole genome shotgun (WGS) entry which is preliminary data.</text>
</comment>
<name>A0A1S9V8K9_BACCE</name>
<feature type="transmembrane region" description="Helical" evidence="2">
    <location>
        <begin position="190"/>
        <end position="207"/>
    </location>
</feature>
<sequence>MIETQLIHFYKKRLSNFSLVFKRLTINIIITILAVTISTRFFLSHIVEESVHSAIGFYILSVTVGVLLTYILLIRPHNIFTINEYNIKFRSTQWEAFRMLLLTKFLFSSNLLNKSNTNNKENTEQHIKKLESLIDLLQNRLDNNKKENLLAALGSNINTAVIFLIPVWTAFNSQIFMHKDLTIEQGLKRLLLILIIMMPSIWFFFMFKSAIKDFNFFSTDKYLTDLIDILTQLKVILTLNNPNYLQKYYSAELNELIENQIKDYESTLHTKTKFSFKNIPWKKLYYFPYVQKKLDNY</sequence>
<keyword evidence="2" id="KW-1133">Transmembrane helix</keyword>
<keyword evidence="2" id="KW-0812">Transmembrane</keyword>
<proteinExistence type="predicted"/>
<gene>
    <name evidence="3" type="ORF">BW892_04930</name>
</gene>
<keyword evidence="1" id="KW-0175">Coiled coil</keyword>
<keyword evidence="2" id="KW-0472">Membrane</keyword>
<evidence type="ECO:0000256" key="1">
    <source>
        <dbReference type="SAM" id="Coils"/>
    </source>
</evidence>
<dbReference type="AlphaFoldDB" id="A0A1S9V8K9"/>
<feature type="transmembrane region" description="Helical" evidence="2">
    <location>
        <begin position="20"/>
        <end position="43"/>
    </location>
</feature>
<feature type="coiled-coil region" evidence="1">
    <location>
        <begin position="113"/>
        <end position="147"/>
    </location>
</feature>